<dbReference type="PROSITE" id="PS51257">
    <property type="entry name" value="PROKAR_LIPOPROTEIN"/>
    <property type="match status" value="1"/>
</dbReference>
<reference evidence="4 5" key="2">
    <citation type="submission" date="2016-08" db="EMBL/GenBank/DDBJ databases">
        <title>Pervasive Adenine N6-methylation of Active Genes in Fungi.</title>
        <authorList>
            <consortium name="DOE Joint Genome Institute"/>
            <person name="Mondo S.J."/>
            <person name="Dannebaum R.O."/>
            <person name="Kuo R.C."/>
            <person name="Labutti K."/>
            <person name="Haridas S."/>
            <person name="Kuo A."/>
            <person name="Salamov A."/>
            <person name="Ahrendt S.R."/>
            <person name="Lipzen A."/>
            <person name="Sullivan W."/>
            <person name="Andreopoulos W.B."/>
            <person name="Clum A."/>
            <person name="Lindquist E."/>
            <person name="Daum C."/>
            <person name="Ramamoorthy G.K."/>
            <person name="Gryganskyi A."/>
            <person name="Culley D."/>
            <person name="Magnuson J.K."/>
            <person name="James T.Y."/>
            <person name="O'Malley M.A."/>
            <person name="Stajich J.E."/>
            <person name="Spatafora J.W."/>
            <person name="Visel A."/>
            <person name="Grigoriev I.V."/>
        </authorList>
    </citation>
    <scope>NUCLEOTIDE SEQUENCE [LARGE SCALE GENOMIC DNA]</scope>
    <source>
        <strain evidence="5">finn</strain>
    </source>
</reference>
<dbReference type="Gene3D" id="3.40.50.1820">
    <property type="entry name" value="alpha/beta hydrolase"/>
    <property type="match status" value="1"/>
</dbReference>
<feature type="chain" id="PRO_5012937440" evidence="2">
    <location>
        <begin position="23"/>
        <end position="323"/>
    </location>
</feature>
<sequence>MKTLSLVTSVLLVLSALISCNALSLSISFPNPIKNYINELKDQIRDNENYNNFQNIERDIIFNSGRTLDVYYDKENTSELKPVFLFIFGGSWYSGSKVKFTKFGSLLEENDYVAVLPNYVLFPKGGFEDMVDDIYQSIQWTYKNIEKYGGDPNRISISAYSAGSHLTALTIFKSLLGYPNKGEILEPLPMLEKVVLLNGPYDFDDYSIVRKFLGKETENSVVENIVKLVFQSKNVSPTDLFKPFADGSLESLGAKKFTLFYTSLDETVVESSALNLMKQMNRVSPNVDISYVYKEGYEHTTVTRGVRAGSSEEEEVFINLISL</sequence>
<keyword evidence="5" id="KW-1185">Reference proteome</keyword>
<accession>A0A1Y1VIV7</accession>
<feature type="domain" description="BD-FAE-like" evidence="3">
    <location>
        <begin position="68"/>
        <end position="173"/>
    </location>
</feature>
<evidence type="ECO:0000259" key="3">
    <source>
        <dbReference type="Pfam" id="PF20434"/>
    </source>
</evidence>
<reference evidence="4 5" key="1">
    <citation type="submission" date="2016-08" db="EMBL/GenBank/DDBJ databases">
        <title>Genomes of anaerobic fungi encode conserved fungal cellulosomes for biomass hydrolysis.</title>
        <authorList>
            <consortium name="DOE Joint Genome Institute"/>
            <person name="Haitjema C.H."/>
            <person name="Gilmore S.P."/>
            <person name="Henske J.K."/>
            <person name="Solomon K.V."/>
            <person name="De Groot R."/>
            <person name="Kuo A."/>
            <person name="Mondo S.J."/>
            <person name="Salamov A.A."/>
            <person name="Labutti K."/>
            <person name="Zhao Z."/>
            <person name="Chiniquy J."/>
            <person name="Barry K."/>
            <person name="Brewer H.M."/>
            <person name="Purvine S.O."/>
            <person name="Wright A.T."/>
            <person name="Boxma B."/>
            <person name="Van Alen T."/>
            <person name="Hackstein J.H."/>
            <person name="Baker S.E."/>
            <person name="Grigoriev I.V."/>
            <person name="O'Malley M.A."/>
        </authorList>
    </citation>
    <scope>NUCLEOTIDE SEQUENCE [LARGE SCALE GENOMIC DNA]</scope>
    <source>
        <strain evidence="5">finn</strain>
    </source>
</reference>
<evidence type="ECO:0000256" key="2">
    <source>
        <dbReference type="SAM" id="SignalP"/>
    </source>
</evidence>
<dbReference type="InterPro" id="IPR050300">
    <property type="entry name" value="GDXG_lipolytic_enzyme"/>
</dbReference>
<keyword evidence="1 4" id="KW-0378">Hydrolase</keyword>
<proteinExistence type="predicted"/>
<dbReference type="InterPro" id="IPR049492">
    <property type="entry name" value="BD-FAE-like_dom"/>
</dbReference>
<dbReference type="OrthoDB" id="6495301at2759"/>
<evidence type="ECO:0000256" key="1">
    <source>
        <dbReference type="ARBA" id="ARBA00022801"/>
    </source>
</evidence>
<organism evidence="4 5">
    <name type="scientific">Piromyces finnis</name>
    <dbReference type="NCBI Taxonomy" id="1754191"/>
    <lineage>
        <taxon>Eukaryota</taxon>
        <taxon>Fungi</taxon>
        <taxon>Fungi incertae sedis</taxon>
        <taxon>Chytridiomycota</taxon>
        <taxon>Chytridiomycota incertae sedis</taxon>
        <taxon>Neocallimastigomycetes</taxon>
        <taxon>Neocallimastigales</taxon>
        <taxon>Neocallimastigaceae</taxon>
        <taxon>Piromyces</taxon>
    </lineage>
</organism>
<dbReference type="AlphaFoldDB" id="A0A1Y1VIV7"/>
<dbReference type="EMBL" id="MCFH01000006">
    <property type="protein sequence ID" value="ORX57268.1"/>
    <property type="molecule type" value="Genomic_DNA"/>
</dbReference>
<evidence type="ECO:0000313" key="5">
    <source>
        <dbReference type="Proteomes" id="UP000193719"/>
    </source>
</evidence>
<dbReference type="Proteomes" id="UP000193719">
    <property type="component" value="Unassembled WGS sequence"/>
</dbReference>
<name>A0A1Y1VIV7_9FUNG</name>
<keyword evidence="2" id="KW-0732">Signal</keyword>
<dbReference type="STRING" id="1754191.A0A1Y1VIV7"/>
<dbReference type="PANTHER" id="PTHR48081">
    <property type="entry name" value="AB HYDROLASE SUPERFAMILY PROTEIN C4A8.06C"/>
    <property type="match status" value="1"/>
</dbReference>
<dbReference type="Pfam" id="PF20434">
    <property type="entry name" value="BD-FAE"/>
    <property type="match status" value="1"/>
</dbReference>
<comment type="caution">
    <text evidence="4">The sequence shown here is derived from an EMBL/GenBank/DDBJ whole genome shotgun (WGS) entry which is preliminary data.</text>
</comment>
<dbReference type="SUPFAM" id="SSF53474">
    <property type="entry name" value="alpha/beta-Hydrolases"/>
    <property type="match status" value="1"/>
</dbReference>
<evidence type="ECO:0000313" key="4">
    <source>
        <dbReference type="EMBL" id="ORX57268.1"/>
    </source>
</evidence>
<gene>
    <name evidence="4" type="ORF">BCR36DRAFT_319550</name>
</gene>
<dbReference type="GO" id="GO:0016787">
    <property type="term" value="F:hydrolase activity"/>
    <property type="evidence" value="ECO:0007669"/>
    <property type="project" value="UniProtKB-KW"/>
</dbReference>
<feature type="signal peptide" evidence="2">
    <location>
        <begin position="1"/>
        <end position="22"/>
    </location>
</feature>
<protein>
    <submittedName>
        <fullName evidence="4">Alpha/beta-hydrolase</fullName>
    </submittedName>
</protein>
<dbReference type="InterPro" id="IPR029058">
    <property type="entry name" value="AB_hydrolase_fold"/>
</dbReference>